<dbReference type="Proteomes" id="UP001164746">
    <property type="component" value="Chromosome 14"/>
</dbReference>
<evidence type="ECO:0000256" key="1">
    <source>
        <dbReference type="SAM" id="MobiDB-lite"/>
    </source>
</evidence>
<keyword evidence="4" id="KW-1185">Reference proteome</keyword>
<name>A0ABY7FUK2_MYAAR</name>
<evidence type="ECO:0000256" key="2">
    <source>
        <dbReference type="SAM" id="Phobius"/>
    </source>
</evidence>
<organism evidence="3 4">
    <name type="scientific">Mya arenaria</name>
    <name type="common">Soft-shell clam</name>
    <dbReference type="NCBI Taxonomy" id="6604"/>
    <lineage>
        <taxon>Eukaryota</taxon>
        <taxon>Metazoa</taxon>
        <taxon>Spiralia</taxon>
        <taxon>Lophotrochozoa</taxon>
        <taxon>Mollusca</taxon>
        <taxon>Bivalvia</taxon>
        <taxon>Autobranchia</taxon>
        <taxon>Heteroconchia</taxon>
        <taxon>Euheterodonta</taxon>
        <taxon>Imparidentia</taxon>
        <taxon>Neoheterodontei</taxon>
        <taxon>Myida</taxon>
        <taxon>Myoidea</taxon>
        <taxon>Myidae</taxon>
        <taxon>Mya</taxon>
    </lineage>
</organism>
<keyword evidence="2" id="KW-0472">Membrane</keyword>
<evidence type="ECO:0000313" key="3">
    <source>
        <dbReference type="EMBL" id="WAR25888.1"/>
    </source>
</evidence>
<evidence type="ECO:0000313" key="4">
    <source>
        <dbReference type="Proteomes" id="UP001164746"/>
    </source>
</evidence>
<feature type="transmembrane region" description="Helical" evidence="2">
    <location>
        <begin position="47"/>
        <end position="68"/>
    </location>
</feature>
<reference evidence="3" key="1">
    <citation type="submission" date="2022-11" db="EMBL/GenBank/DDBJ databases">
        <title>Centuries of genome instability and evolution in soft-shell clam transmissible cancer (bioRxiv).</title>
        <authorList>
            <person name="Hart S.F.M."/>
            <person name="Yonemitsu M.A."/>
            <person name="Giersch R.M."/>
            <person name="Beal B.F."/>
            <person name="Arriagada G."/>
            <person name="Davis B.W."/>
            <person name="Ostrander E.A."/>
            <person name="Goff S.P."/>
            <person name="Metzger M.J."/>
        </authorList>
    </citation>
    <scope>NUCLEOTIDE SEQUENCE</scope>
    <source>
        <strain evidence="3">MELC-2E11</strain>
        <tissue evidence="3">Siphon/mantle</tissue>
    </source>
</reference>
<sequence>MFVMCIVVAWEIVGPHVMVVKYLENKIFKLGHDEEVKIQALNDSHQIGLCLYNVVILSAVGLTLSLLLDDNVVMLYGINSGCILIGTTIHAVYARIDVTSDPVGGPGQSGTDRCGASNKGTGTTASRSTTQPD</sequence>
<keyword evidence="2" id="KW-0812">Transmembrane</keyword>
<dbReference type="EMBL" id="CP111025">
    <property type="protein sequence ID" value="WAR25888.1"/>
    <property type="molecule type" value="Genomic_DNA"/>
</dbReference>
<accession>A0ABY7FUK2</accession>
<keyword evidence="2" id="KW-1133">Transmembrane helix</keyword>
<proteinExistence type="predicted"/>
<gene>
    <name evidence="3" type="ORF">MAR_011592</name>
</gene>
<feature type="region of interest" description="Disordered" evidence="1">
    <location>
        <begin position="100"/>
        <end position="133"/>
    </location>
</feature>
<feature type="transmembrane region" description="Helical" evidence="2">
    <location>
        <begin position="74"/>
        <end position="93"/>
    </location>
</feature>
<feature type="compositionally biased region" description="Polar residues" evidence="1">
    <location>
        <begin position="118"/>
        <end position="133"/>
    </location>
</feature>
<protein>
    <submittedName>
        <fullName evidence="3">Uncharacterized protein</fullName>
    </submittedName>
</protein>